<comment type="caution">
    <text evidence="2">The sequence shown here is derived from an EMBL/GenBank/DDBJ whole genome shotgun (WGS) entry which is preliminary data.</text>
</comment>
<evidence type="ECO:0000313" key="3">
    <source>
        <dbReference type="Proteomes" id="UP000886998"/>
    </source>
</evidence>
<accession>A0A8X7CL97</accession>
<protein>
    <submittedName>
        <fullName evidence="2">Uncharacterized protein</fullName>
    </submittedName>
</protein>
<evidence type="ECO:0000256" key="1">
    <source>
        <dbReference type="SAM" id="MobiDB-lite"/>
    </source>
</evidence>
<dbReference type="Proteomes" id="UP000886998">
    <property type="component" value="Unassembled WGS sequence"/>
</dbReference>
<dbReference type="EMBL" id="BMAV01019559">
    <property type="protein sequence ID" value="GFY72633.1"/>
    <property type="molecule type" value="Genomic_DNA"/>
</dbReference>
<name>A0A8X7CL97_9ARAC</name>
<organism evidence="2 3">
    <name type="scientific">Trichonephila inaurata madagascariensis</name>
    <dbReference type="NCBI Taxonomy" id="2747483"/>
    <lineage>
        <taxon>Eukaryota</taxon>
        <taxon>Metazoa</taxon>
        <taxon>Ecdysozoa</taxon>
        <taxon>Arthropoda</taxon>
        <taxon>Chelicerata</taxon>
        <taxon>Arachnida</taxon>
        <taxon>Araneae</taxon>
        <taxon>Araneomorphae</taxon>
        <taxon>Entelegynae</taxon>
        <taxon>Araneoidea</taxon>
        <taxon>Nephilidae</taxon>
        <taxon>Trichonephila</taxon>
        <taxon>Trichonephila inaurata</taxon>
    </lineage>
</organism>
<sequence>MWMGDYLKAYNDFVKQRLYLLLGSNQLLRRKTPILGKHWCFFSQDAVGNIMLPEDNPKEGGSWSSLRTGSEACNKEKSRLRSSYPRMVRER</sequence>
<evidence type="ECO:0000313" key="2">
    <source>
        <dbReference type="EMBL" id="GFY72633.1"/>
    </source>
</evidence>
<gene>
    <name evidence="2" type="ORF">TNIN_185371</name>
</gene>
<keyword evidence="3" id="KW-1185">Reference proteome</keyword>
<proteinExistence type="predicted"/>
<dbReference type="AlphaFoldDB" id="A0A8X7CL97"/>
<reference evidence="2" key="1">
    <citation type="submission" date="2020-08" db="EMBL/GenBank/DDBJ databases">
        <title>Multicomponent nature underlies the extraordinary mechanical properties of spider dragline silk.</title>
        <authorList>
            <person name="Kono N."/>
            <person name="Nakamura H."/>
            <person name="Mori M."/>
            <person name="Yoshida Y."/>
            <person name="Ohtoshi R."/>
            <person name="Malay A.D."/>
            <person name="Moran D.A.P."/>
            <person name="Tomita M."/>
            <person name="Numata K."/>
            <person name="Arakawa K."/>
        </authorList>
    </citation>
    <scope>NUCLEOTIDE SEQUENCE</scope>
</reference>
<feature type="region of interest" description="Disordered" evidence="1">
    <location>
        <begin position="57"/>
        <end position="91"/>
    </location>
</feature>